<keyword evidence="5" id="KW-1185">Reference proteome</keyword>
<evidence type="ECO:0000256" key="1">
    <source>
        <dbReference type="SAM" id="Coils"/>
    </source>
</evidence>
<evidence type="ECO:0000259" key="3">
    <source>
        <dbReference type="Pfam" id="PF04195"/>
    </source>
</evidence>
<feature type="coiled-coil region" evidence="1">
    <location>
        <begin position="378"/>
        <end position="450"/>
    </location>
</feature>
<accession>A0ABQ5DVJ1</accession>
<feature type="region of interest" description="Disordered" evidence="2">
    <location>
        <begin position="1"/>
        <end position="51"/>
    </location>
</feature>
<evidence type="ECO:0000256" key="2">
    <source>
        <dbReference type="SAM" id="MobiDB-lite"/>
    </source>
</evidence>
<protein>
    <recommendedName>
        <fullName evidence="3">Transposase (putative) gypsy type domain-containing protein</fullName>
    </recommendedName>
</protein>
<reference evidence="4" key="1">
    <citation type="journal article" date="2022" name="Int. J. Mol. Sci.">
        <title>Draft Genome of Tanacetum Coccineum: Genomic Comparison of Closely Related Tanacetum-Family Plants.</title>
        <authorList>
            <person name="Yamashiro T."/>
            <person name="Shiraishi A."/>
            <person name="Nakayama K."/>
            <person name="Satake H."/>
        </authorList>
    </citation>
    <scope>NUCLEOTIDE SEQUENCE</scope>
</reference>
<proteinExistence type="predicted"/>
<dbReference type="EMBL" id="BQNB010015640">
    <property type="protein sequence ID" value="GJT42377.1"/>
    <property type="molecule type" value="Genomic_DNA"/>
</dbReference>
<comment type="caution">
    <text evidence="4">The sequence shown here is derived from an EMBL/GenBank/DDBJ whole genome shotgun (WGS) entry which is preliminary data.</text>
</comment>
<evidence type="ECO:0000313" key="4">
    <source>
        <dbReference type="EMBL" id="GJT42377.1"/>
    </source>
</evidence>
<reference evidence="4" key="2">
    <citation type="submission" date="2022-01" db="EMBL/GenBank/DDBJ databases">
        <authorList>
            <person name="Yamashiro T."/>
            <person name="Shiraishi A."/>
            <person name="Satake H."/>
            <person name="Nakayama K."/>
        </authorList>
    </citation>
    <scope>NUCLEOTIDE SEQUENCE</scope>
</reference>
<feature type="compositionally biased region" description="Polar residues" evidence="2">
    <location>
        <begin position="257"/>
        <end position="266"/>
    </location>
</feature>
<feature type="compositionally biased region" description="Low complexity" evidence="2">
    <location>
        <begin position="31"/>
        <end position="44"/>
    </location>
</feature>
<gene>
    <name evidence="4" type="ORF">Tco_0951092</name>
</gene>
<sequence length="579" mass="65291">MHNRRNCMWGPTADPLNEKRRKRLSDGTGGPQTASPSSQSQTIQKVSGGHMASIQRGTSVEDIPHTLLISTEFHHHREYLLEFTSEYGIPEDLHLELPGLEDTIVDFPKGKVGVYTKFFEFASYRIPLSQFLFDILGYYQIHLSQLSVIGTSKVGHFEITCRVLNIIPTLNLFRMFYIPSYNSGWMSFSKRSGKNSPQCYTKALDSLKNWNNHFFWVDEKVFPTVVAWRTGAPKDEMPPADSYSTTEGLVQDDRSQEISSAGQATTDEVAPEAGQEEEVAVIGPPMTKRSSKGTAIEIPTKDVATTDVNVQFSVGSHESGRSTSVPSIVGSPSNFLSHYNMNLARQVAMGSELRLRFEQEVRLLKKARAKISRRDQRIQVREEEIKKLDQEFKSLRATEMEVHGLRNQTKNLETLLEAEADMKKAAKAKNTKLTKELESLRVRFADLQAAFEEFKKYEDARVEQWCAEKDARLDALSIDFDEEWYPHMLTAIAGRQWVIGHGIRLVVMKCAELTELRQVFANVVSAGIAKGMSEGLKYGIEHGKAGRDLVDVEAYDPEANDKLVKALQDLKDLKYPMVG</sequence>
<organism evidence="4 5">
    <name type="scientific">Tanacetum coccineum</name>
    <dbReference type="NCBI Taxonomy" id="301880"/>
    <lineage>
        <taxon>Eukaryota</taxon>
        <taxon>Viridiplantae</taxon>
        <taxon>Streptophyta</taxon>
        <taxon>Embryophyta</taxon>
        <taxon>Tracheophyta</taxon>
        <taxon>Spermatophyta</taxon>
        <taxon>Magnoliopsida</taxon>
        <taxon>eudicotyledons</taxon>
        <taxon>Gunneridae</taxon>
        <taxon>Pentapetalae</taxon>
        <taxon>asterids</taxon>
        <taxon>campanulids</taxon>
        <taxon>Asterales</taxon>
        <taxon>Asteraceae</taxon>
        <taxon>Asteroideae</taxon>
        <taxon>Anthemideae</taxon>
        <taxon>Anthemidinae</taxon>
        <taxon>Tanacetum</taxon>
    </lineage>
</organism>
<dbReference type="InterPro" id="IPR007321">
    <property type="entry name" value="Transposase_28"/>
</dbReference>
<evidence type="ECO:0000313" key="5">
    <source>
        <dbReference type="Proteomes" id="UP001151760"/>
    </source>
</evidence>
<dbReference type="PANTHER" id="PTHR31099">
    <property type="entry name" value="OS06G0165300 PROTEIN"/>
    <property type="match status" value="1"/>
</dbReference>
<name>A0ABQ5DVJ1_9ASTR</name>
<feature type="region of interest" description="Disordered" evidence="2">
    <location>
        <begin position="233"/>
        <end position="277"/>
    </location>
</feature>
<dbReference type="Proteomes" id="UP001151760">
    <property type="component" value="Unassembled WGS sequence"/>
</dbReference>
<keyword evidence="1" id="KW-0175">Coiled coil</keyword>
<dbReference type="Pfam" id="PF04195">
    <property type="entry name" value="Transposase_28"/>
    <property type="match status" value="1"/>
</dbReference>
<dbReference type="PANTHER" id="PTHR31099:SF41">
    <property type="entry name" value="TRANSPOSASE (PUTATIVE), GYPSY TYPE-RELATED"/>
    <property type="match status" value="1"/>
</dbReference>
<feature type="domain" description="Transposase (putative) gypsy type" evidence="3">
    <location>
        <begin position="118"/>
        <end position="177"/>
    </location>
</feature>